<dbReference type="PANTHER" id="PTHR43298">
    <property type="entry name" value="MULTIDRUG RESISTANCE PROTEIN NORM-RELATED"/>
    <property type="match status" value="1"/>
</dbReference>
<feature type="transmembrane region" description="Helical" evidence="13">
    <location>
        <begin position="392"/>
        <end position="419"/>
    </location>
</feature>
<keyword evidence="6" id="KW-0050">Antiport</keyword>
<dbReference type="PIRSF" id="PIRSF006603">
    <property type="entry name" value="DinF"/>
    <property type="match status" value="1"/>
</dbReference>
<evidence type="ECO:0000256" key="7">
    <source>
        <dbReference type="ARBA" id="ARBA00022475"/>
    </source>
</evidence>
<dbReference type="GO" id="GO:0042910">
    <property type="term" value="F:xenobiotic transmembrane transporter activity"/>
    <property type="evidence" value="ECO:0007669"/>
    <property type="project" value="InterPro"/>
</dbReference>
<keyword evidence="15" id="KW-1185">Reference proteome</keyword>
<evidence type="ECO:0000256" key="3">
    <source>
        <dbReference type="ARBA" id="ARBA00010199"/>
    </source>
</evidence>
<evidence type="ECO:0000256" key="5">
    <source>
        <dbReference type="ARBA" id="ARBA00022448"/>
    </source>
</evidence>
<dbReference type="EMBL" id="CP011856">
    <property type="protein sequence ID" value="AKM54744.1"/>
    <property type="molecule type" value="Genomic_DNA"/>
</dbReference>
<feature type="transmembrane region" description="Helical" evidence="13">
    <location>
        <begin position="200"/>
        <end position="226"/>
    </location>
</feature>
<comment type="similarity">
    <text evidence="3">Belongs to the multi antimicrobial extrusion (MATE) (TC 2.A.66.1) family.</text>
</comment>
<feature type="transmembrane region" description="Helical" evidence="13">
    <location>
        <begin position="12"/>
        <end position="30"/>
    </location>
</feature>
<evidence type="ECO:0000256" key="4">
    <source>
        <dbReference type="ARBA" id="ARBA00020268"/>
    </source>
</evidence>
<evidence type="ECO:0000256" key="2">
    <source>
        <dbReference type="ARBA" id="ARBA00004651"/>
    </source>
</evidence>
<comment type="function">
    <text evidence="1">Multidrug efflux pump.</text>
</comment>
<dbReference type="InterPro" id="IPR048279">
    <property type="entry name" value="MdtK-like"/>
</dbReference>
<feature type="transmembrane region" description="Helical" evidence="13">
    <location>
        <begin position="147"/>
        <end position="166"/>
    </location>
</feature>
<gene>
    <name evidence="14" type="ORF">SERIO_v1c11950</name>
</gene>
<evidence type="ECO:0000313" key="15">
    <source>
        <dbReference type="Proteomes" id="UP000035661"/>
    </source>
</evidence>
<keyword evidence="8 13" id="KW-0812">Transmembrane</keyword>
<dbReference type="InterPro" id="IPR050222">
    <property type="entry name" value="MATE_MdtK"/>
</dbReference>
<comment type="subcellular location">
    <subcellularLocation>
        <location evidence="2">Cell membrane</location>
        <topology evidence="2">Multi-pass membrane protein</topology>
    </subcellularLocation>
</comment>
<evidence type="ECO:0000256" key="1">
    <source>
        <dbReference type="ARBA" id="ARBA00003408"/>
    </source>
</evidence>
<name>A0A0H3XMB4_9MOLU</name>
<feature type="transmembrane region" description="Helical" evidence="13">
    <location>
        <begin position="280"/>
        <end position="299"/>
    </location>
</feature>
<accession>A0A0H3XMB4</accession>
<keyword evidence="7" id="KW-1003">Cell membrane</keyword>
<keyword evidence="10" id="KW-0406">Ion transport</keyword>
<protein>
    <recommendedName>
        <fullName evidence="4">Probable multidrug resistance protein NorM</fullName>
    </recommendedName>
    <alternativeName>
        <fullName evidence="12">Multidrug-efflux transporter</fullName>
    </alternativeName>
</protein>
<evidence type="ECO:0000256" key="12">
    <source>
        <dbReference type="ARBA" id="ARBA00031636"/>
    </source>
</evidence>
<keyword evidence="9 13" id="KW-1133">Transmembrane helix</keyword>
<dbReference type="AlphaFoldDB" id="A0A0H3XMB4"/>
<keyword evidence="11 13" id="KW-0472">Membrane</keyword>
<dbReference type="Pfam" id="PF01554">
    <property type="entry name" value="MatE"/>
    <property type="match status" value="2"/>
</dbReference>
<evidence type="ECO:0000256" key="9">
    <source>
        <dbReference type="ARBA" id="ARBA00022989"/>
    </source>
</evidence>
<dbReference type="GO" id="GO:0006811">
    <property type="term" value="P:monoatomic ion transport"/>
    <property type="evidence" value="ECO:0007669"/>
    <property type="project" value="UniProtKB-KW"/>
</dbReference>
<feature type="transmembrane region" description="Helical" evidence="13">
    <location>
        <begin position="63"/>
        <end position="84"/>
    </location>
</feature>
<evidence type="ECO:0000256" key="6">
    <source>
        <dbReference type="ARBA" id="ARBA00022449"/>
    </source>
</evidence>
<dbReference type="InterPro" id="IPR002528">
    <property type="entry name" value="MATE_fam"/>
</dbReference>
<dbReference type="PANTHER" id="PTHR43298:SF2">
    <property type="entry name" value="FMN_FAD EXPORTER YEEO-RELATED"/>
    <property type="match status" value="1"/>
</dbReference>
<dbReference type="Proteomes" id="UP000035661">
    <property type="component" value="Chromosome"/>
</dbReference>
<evidence type="ECO:0000256" key="11">
    <source>
        <dbReference type="ARBA" id="ARBA00023136"/>
    </source>
</evidence>
<sequence length="470" mass="53137">MQSQKTTESIWVFYRNAWLFMIPICVQALVETLLGLMNNFIVGQFGDTDTVAGVASSSNIYDLVWYIFFAIIAAGNIFTAQYLGSKDDHKVQETTNIKLFYTLIFSVLFIIILELFSKEILGLILGTTDQHHQKASEIGTHYSQLTAWNYPLLGFAYVMSLTMNTCGNVKVPFFTALSSLCLNTFLVCILSLPYHNSPNLGIVGMAISLIVARIVECLIFLGYLIIKKPIYRPNLNIFKISRDMHKKYIKAFLPLWISNMLFGASIVVQTSLYSYYGDTSVVAAAQITGSAIAIFYSTFRGYNALVSLYVGKNLGAGELDLAKENAAKILKLSFINSLIIVSCAFWVPKTLFPNLTAEALYLTTWFMAFSAFTYFCINMLQPLFNFLYSGGYTLIVSVFDLFLIWIVDIFVTFALLRWAHIDIKWIMMISCLSKIIDFITSYLLYKIVPWNKKIVGESHEQHGEIITQQP</sequence>
<proteinExistence type="inferred from homology"/>
<feature type="transmembrane region" description="Helical" evidence="13">
    <location>
        <begin position="425"/>
        <end position="445"/>
    </location>
</feature>
<evidence type="ECO:0000256" key="8">
    <source>
        <dbReference type="ARBA" id="ARBA00022692"/>
    </source>
</evidence>
<feature type="transmembrane region" description="Helical" evidence="13">
    <location>
        <begin position="329"/>
        <end position="347"/>
    </location>
</feature>
<dbReference type="KEGG" id="seri:SERIO_v1c11950"/>
<evidence type="ECO:0000256" key="13">
    <source>
        <dbReference type="SAM" id="Phobius"/>
    </source>
</evidence>
<evidence type="ECO:0000256" key="10">
    <source>
        <dbReference type="ARBA" id="ARBA00023065"/>
    </source>
</evidence>
<reference evidence="14 15" key="1">
    <citation type="journal article" date="2015" name="Genome Biol. Evol.">
        <title>Found and Lost: The Fates of Horizontally Acquired Genes in Arthropod-Symbiotic Spiroplasma.</title>
        <authorList>
            <person name="Lo W.S."/>
            <person name="Gasparich G.E."/>
            <person name="Kuo C.H."/>
        </authorList>
    </citation>
    <scope>NUCLEOTIDE SEQUENCE [LARGE SCALE GENOMIC DNA]</scope>
    <source>
        <strain evidence="15">TDA-040725-5</strain>
    </source>
</reference>
<feature type="transmembrane region" description="Helical" evidence="13">
    <location>
        <begin position="173"/>
        <end position="194"/>
    </location>
</feature>
<keyword evidence="5" id="KW-0813">Transport</keyword>
<dbReference type="PATRIC" id="fig|743698.3.peg.1207"/>
<feature type="transmembrane region" description="Helical" evidence="13">
    <location>
        <begin position="359"/>
        <end position="380"/>
    </location>
</feature>
<organism evidence="14 15">
    <name type="scientific">Spiroplasma eriocheiris</name>
    <dbReference type="NCBI Taxonomy" id="315358"/>
    <lineage>
        <taxon>Bacteria</taxon>
        <taxon>Bacillati</taxon>
        <taxon>Mycoplasmatota</taxon>
        <taxon>Mollicutes</taxon>
        <taxon>Entomoplasmatales</taxon>
        <taxon>Spiroplasmataceae</taxon>
        <taxon>Spiroplasma</taxon>
    </lineage>
</organism>
<dbReference type="GO" id="GO:0015297">
    <property type="term" value="F:antiporter activity"/>
    <property type="evidence" value="ECO:0007669"/>
    <property type="project" value="UniProtKB-KW"/>
</dbReference>
<evidence type="ECO:0000313" key="14">
    <source>
        <dbReference type="EMBL" id="AKM54744.1"/>
    </source>
</evidence>
<dbReference type="STRING" id="315358.SERIO_v1c11950"/>
<feature type="transmembrane region" description="Helical" evidence="13">
    <location>
        <begin position="96"/>
        <end position="116"/>
    </location>
</feature>
<reference evidence="15" key="2">
    <citation type="submission" date="2015-06" db="EMBL/GenBank/DDBJ databases">
        <title>Complete genome sequence of Spiroplasma eriocheiris TDA-040725-5 (DSM 21848).</title>
        <authorList>
            <person name="Lo W.-S."/>
            <person name="Kuo C.-H."/>
        </authorList>
    </citation>
    <scope>NUCLEOTIDE SEQUENCE [LARGE SCALE GENOMIC DNA]</scope>
    <source>
        <strain evidence="15">TDA-040725-5</strain>
    </source>
</reference>
<dbReference type="GO" id="GO:0005886">
    <property type="term" value="C:plasma membrane"/>
    <property type="evidence" value="ECO:0007669"/>
    <property type="project" value="UniProtKB-SubCell"/>
</dbReference>
<dbReference type="RefSeq" id="WP_047791924.1">
    <property type="nucleotide sequence ID" value="NZ_CP011856.1"/>
</dbReference>
<feature type="transmembrane region" description="Helical" evidence="13">
    <location>
        <begin position="247"/>
        <end position="268"/>
    </location>
</feature>